<comment type="similarity">
    <text evidence="1">Belongs to the ETF alpha-subunit/FixB family.</text>
</comment>
<dbReference type="InterPro" id="IPR014729">
    <property type="entry name" value="Rossmann-like_a/b/a_fold"/>
</dbReference>
<dbReference type="InterPro" id="IPR014731">
    <property type="entry name" value="ETF_asu_C"/>
</dbReference>
<dbReference type="InterPro" id="IPR033947">
    <property type="entry name" value="ETF_alpha_N"/>
</dbReference>
<dbReference type="PANTHER" id="PTHR43153:SF1">
    <property type="entry name" value="ELECTRON TRANSFER FLAVOPROTEIN SUBUNIT ALPHA, MITOCHONDRIAL"/>
    <property type="match status" value="1"/>
</dbReference>
<dbReference type="Gene3D" id="3.40.50.620">
    <property type="entry name" value="HUPs"/>
    <property type="match status" value="1"/>
</dbReference>
<keyword evidence="2" id="KW-0285">Flavoprotein</keyword>
<dbReference type="InterPro" id="IPR014730">
    <property type="entry name" value="ETF_a/b_N"/>
</dbReference>
<accession>A0A8D5G728</accession>
<keyword evidence="3 8" id="KW-0274">FAD</keyword>
<comment type="function">
    <text evidence="5">The electron transfer flavoprotein serves as a specific electron acceptor for other dehydrogenases. It transfers the electrons to the main respiratory chain via ETF-ubiquinone oxidoreductase (ETF dehydrogenase).</text>
</comment>
<evidence type="ECO:0000256" key="2">
    <source>
        <dbReference type="ARBA" id="ARBA00022630"/>
    </source>
</evidence>
<evidence type="ECO:0000256" key="8">
    <source>
        <dbReference type="PIRSR" id="PIRSR000089-1"/>
    </source>
</evidence>
<feature type="binding site" evidence="8">
    <location>
        <begin position="239"/>
        <end position="243"/>
    </location>
    <ligand>
        <name>FAD</name>
        <dbReference type="ChEBI" id="CHEBI:57692"/>
    </ligand>
</feature>
<evidence type="ECO:0000256" key="4">
    <source>
        <dbReference type="ARBA" id="ARBA00022982"/>
    </source>
</evidence>
<dbReference type="GO" id="GO:0050660">
    <property type="term" value="F:flavin adenine dinucleotide binding"/>
    <property type="evidence" value="ECO:0007669"/>
    <property type="project" value="InterPro"/>
</dbReference>
<comment type="cofactor">
    <cofactor evidence="8">
        <name>FAD</name>
        <dbReference type="ChEBI" id="CHEBI:57692"/>
    </cofactor>
    <text evidence="8">Binds 1 FAD per dimer.</text>
</comment>
<dbReference type="SUPFAM" id="SSF52402">
    <property type="entry name" value="Adenine nucleotide alpha hydrolases-like"/>
    <property type="match status" value="1"/>
</dbReference>
<keyword evidence="4" id="KW-0249">Electron transport</keyword>
<dbReference type="SMART" id="SM00893">
    <property type="entry name" value="ETF"/>
    <property type="match status" value="1"/>
</dbReference>
<dbReference type="Pfam" id="PF00766">
    <property type="entry name" value="ETF_alpha"/>
    <property type="match status" value="1"/>
</dbReference>
<dbReference type="SUPFAM" id="SSF52467">
    <property type="entry name" value="DHS-like NAD/FAD-binding domain"/>
    <property type="match status" value="1"/>
</dbReference>
<dbReference type="InterPro" id="IPR029035">
    <property type="entry name" value="DHS-like_NAD/FAD-binding_dom"/>
</dbReference>
<feature type="binding site" evidence="8">
    <location>
        <begin position="256"/>
        <end position="263"/>
    </location>
    <ligand>
        <name>FAD</name>
        <dbReference type="ChEBI" id="CHEBI:57692"/>
    </ligand>
</feature>
<dbReference type="AlphaFoldDB" id="A0A8D5G728"/>
<dbReference type="PIRSF" id="PIRSF000089">
    <property type="entry name" value="Electra_flavoP_a"/>
    <property type="match status" value="1"/>
</dbReference>
<feature type="binding site" evidence="8">
    <location>
        <position position="277"/>
    </location>
    <ligand>
        <name>FAD</name>
        <dbReference type="ChEBI" id="CHEBI:57692"/>
    </ligand>
</feature>
<evidence type="ECO:0000256" key="5">
    <source>
        <dbReference type="ARBA" id="ARBA00025649"/>
    </source>
</evidence>
<dbReference type="EMBL" id="AP024110">
    <property type="protein sequence ID" value="BCM24441.1"/>
    <property type="molecule type" value="Genomic_DNA"/>
</dbReference>
<dbReference type="KEGG" id="mpau:ZMTM_07000"/>
<dbReference type="RefSeq" id="WP_221764972.1">
    <property type="nucleotide sequence ID" value="NZ_AP024110.1"/>
</dbReference>
<evidence type="ECO:0000313" key="11">
    <source>
        <dbReference type="Proteomes" id="UP000826722"/>
    </source>
</evidence>
<dbReference type="PANTHER" id="PTHR43153">
    <property type="entry name" value="ELECTRON TRANSFER FLAVOPROTEIN ALPHA"/>
    <property type="match status" value="1"/>
</dbReference>
<dbReference type="Pfam" id="PF01012">
    <property type="entry name" value="ETF"/>
    <property type="match status" value="1"/>
</dbReference>
<feature type="binding site" evidence="8">
    <location>
        <begin position="225"/>
        <end position="226"/>
    </location>
    <ligand>
        <name>FAD</name>
        <dbReference type="ChEBI" id="CHEBI:57692"/>
    </ligand>
</feature>
<feature type="binding site" evidence="8">
    <location>
        <position position="201"/>
    </location>
    <ligand>
        <name>FAD</name>
        <dbReference type="ChEBI" id="CHEBI:57692"/>
    </ligand>
</feature>
<evidence type="ECO:0000313" key="10">
    <source>
        <dbReference type="EMBL" id="BCM24441.1"/>
    </source>
</evidence>
<dbReference type="CDD" id="cd01715">
    <property type="entry name" value="ETF_alpha"/>
    <property type="match status" value="1"/>
</dbReference>
<dbReference type="Gene3D" id="3.40.50.1220">
    <property type="entry name" value="TPP-binding domain"/>
    <property type="match status" value="1"/>
</dbReference>
<dbReference type="InterPro" id="IPR001308">
    <property type="entry name" value="ETF_a/FixB"/>
</dbReference>
<sequence length="308" mass="32394">MSILILAEHDGKQLKQSTRQAVTAAAVWQLPIHILVAAEHADVVAKEAASISNVARVIKVEAAHFSHPLAEDVSAVLIKLAPEYKVILGGHTALSKSVLPRVAALLDVAMLSDVIQITAPATYVRPIYAGNIFATVESSDSTQVLTVRGTSFEVAADGGNAEIIRIEAPAANTTTRWIKEEKNVSDRPELASAHVVISGGRSLGEQFNSLLDPIAHKLNAAVGATRACVDAGFAPNDIQVGQTGTVVAPELYIAVGISGAMQHIAGIKDSKVIVAINHDPDAPIFKYADYGLVADLFKALPELNAALN</sequence>
<reference evidence="10" key="1">
    <citation type="journal article" date="2021" name="Arch. Microbiol.">
        <title>Methyloradius palustris gen. nov., sp. nov., a methanol-oxidizing bacterium isolated from snow.</title>
        <authorList>
            <person name="Miyadera T."/>
            <person name="Kojima H."/>
            <person name="Fukui M."/>
        </authorList>
    </citation>
    <scope>NUCLEOTIDE SEQUENCE</scope>
    <source>
        <strain evidence="10">Zm11</strain>
    </source>
</reference>
<protein>
    <recommendedName>
        <fullName evidence="6">Electron transfer flavoprotein subunit alpha</fullName>
    </recommendedName>
    <alternativeName>
        <fullName evidence="7">Electron transfer flavoprotein large subunit</fullName>
    </alternativeName>
</protein>
<name>A0A8D5G728_9PROT</name>
<dbReference type="GO" id="GO:0033539">
    <property type="term" value="P:fatty acid beta-oxidation using acyl-CoA dehydrogenase"/>
    <property type="evidence" value="ECO:0007669"/>
    <property type="project" value="TreeGrafter"/>
</dbReference>
<evidence type="ECO:0000256" key="6">
    <source>
        <dbReference type="ARBA" id="ARBA00068674"/>
    </source>
</evidence>
<organism evidence="10 11">
    <name type="scientific">Methyloradius palustris</name>
    <dbReference type="NCBI Taxonomy" id="2778876"/>
    <lineage>
        <taxon>Bacteria</taxon>
        <taxon>Pseudomonadati</taxon>
        <taxon>Pseudomonadota</taxon>
        <taxon>Betaproteobacteria</taxon>
        <taxon>Nitrosomonadales</taxon>
        <taxon>Methylophilaceae</taxon>
        <taxon>Methyloradius</taxon>
    </lineage>
</organism>
<dbReference type="FunFam" id="3.40.50.1220:FF:000001">
    <property type="entry name" value="Electron transfer flavoprotein, alpha subunit"/>
    <property type="match status" value="1"/>
</dbReference>
<evidence type="ECO:0000256" key="3">
    <source>
        <dbReference type="ARBA" id="ARBA00022827"/>
    </source>
</evidence>
<feature type="domain" description="Electron transfer flavoprotein alpha/beta-subunit N-terminal" evidence="9">
    <location>
        <begin position="3"/>
        <end position="181"/>
    </location>
</feature>
<evidence type="ECO:0000256" key="7">
    <source>
        <dbReference type="ARBA" id="ARBA00079299"/>
    </source>
</evidence>
<keyword evidence="4" id="KW-0813">Transport</keyword>
<evidence type="ECO:0000256" key="1">
    <source>
        <dbReference type="ARBA" id="ARBA00005817"/>
    </source>
</evidence>
<keyword evidence="11" id="KW-1185">Reference proteome</keyword>
<evidence type="ECO:0000259" key="9">
    <source>
        <dbReference type="SMART" id="SM00893"/>
    </source>
</evidence>
<proteinExistence type="inferred from homology"/>
<gene>
    <name evidence="10" type="primary">etfA</name>
    <name evidence="10" type="ORF">ZMTM_07000</name>
</gene>
<dbReference type="GO" id="GO:0009055">
    <property type="term" value="F:electron transfer activity"/>
    <property type="evidence" value="ECO:0007669"/>
    <property type="project" value="InterPro"/>
</dbReference>
<dbReference type="Proteomes" id="UP000826722">
    <property type="component" value="Chromosome"/>
</dbReference>